<evidence type="ECO:0000259" key="1">
    <source>
        <dbReference type="PROSITE" id="PS50943"/>
    </source>
</evidence>
<gene>
    <name evidence="2" type="ordered locus">PB2503_12539</name>
</gene>
<dbReference type="InterPro" id="IPR001387">
    <property type="entry name" value="Cro/C1-type_HTH"/>
</dbReference>
<proteinExistence type="predicted"/>
<dbReference type="PROSITE" id="PS50943">
    <property type="entry name" value="HTH_CROC1"/>
    <property type="match status" value="1"/>
</dbReference>
<organism evidence="2 3">
    <name type="scientific">Parvularcula bermudensis (strain ATCC BAA-594 / HTCC2503 / KCTC 12087)</name>
    <dbReference type="NCBI Taxonomy" id="314260"/>
    <lineage>
        <taxon>Bacteria</taxon>
        <taxon>Pseudomonadati</taxon>
        <taxon>Pseudomonadota</taxon>
        <taxon>Alphaproteobacteria</taxon>
        <taxon>Parvularculales</taxon>
        <taxon>Parvularculaceae</taxon>
        <taxon>Parvularcula</taxon>
    </lineage>
</organism>
<dbReference type="CDD" id="cd00093">
    <property type="entry name" value="HTH_XRE"/>
    <property type="match status" value="1"/>
</dbReference>
<evidence type="ECO:0000313" key="3">
    <source>
        <dbReference type="Proteomes" id="UP000001302"/>
    </source>
</evidence>
<dbReference type="OrthoDB" id="9796786at2"/>
<dbReference type="eggNOG" id="COG1476">
    <property type="taxonomic scope" value="Bacteria"/>
</dbReference>
<dbReference type="Gene3D" id="1.10.260.40">
    <property type="entry name" value="lambda repressor-like DNA-binding domains"/>
    <property type="match status" value="1"/>
</dbReference>
<dbReference type="Pfam" id="PF01381">
    <property type="entry name" value="HTH_3"/>
    <property type="match status" value="1"/>
</dbReference>
<dbReference type="GO" id="GO:0003677">
    <property type="term" value="F:DNA binding"/>
    <property type="evidence" value="ECO:0007669"/>
    <property type="project" value="InterPro"/>
</dbReference>
<feature type="domain" description="HTH cro/C1-type" evidence="1">
    <location>
        <begin position="84"/>
        <end position="140"/>
    </location>
</feature>
<evidence type="ECO:0000313" key="2">
    <source>
        <dbReference type="EMBL" id="ADM10548.1"/>
    </source>
</evidence>
<accession>E0TFI8</accession>
<dbReference type="AlphaFoldDB" id="E0TFI8"/>
<dbReference type="SMART" id="SM00530">
    <property type="entry name" value="HTH_XRE"/>
    <property type="match status" value="1"/>
</dbReference>
<dbReference type="RefSeq" id="WP_013301522.1">
    <property type="nucleotide sequence ID" value="NC_014414.1"/>
</dbReference>
<sequence>MITNERQYKITRTQADKFRKALDELSKTHELKADLHPRLARAEREALESQLQDLTDELEAYDALQSSEASIIEINDFSELADGLIKARIASGLTQQDLAERVGLKPQQIQRYEAERYAGASLTRLIEIVKALGVRISNDIFVPFSPSGFDGLVKKLSQVGVDRDFLTARLMDPRDTAIVQDELTYGPEEEAVSIGRTTDVLSRIYGWDRASLFSAPPLAPPAMAAAEARFKMPARREHSETSAYAAYAHYLALVVLSAVREAPAKVIPEDPVVMRRSIIDAYGSVSLVSCLRFAWDLGVPVLPLNDGGTFHGACWRVASRNVVVLKQRSPHQARWLFDLLHELYHASQFPDRERFEVIELDETSAERRESDEEIMASQYAGEVALDGRADEIAQLCVSAAGGSVQRLKGVVPRIADQESVDLGALANYLAFRLSWQGINWWGAAANLQRTDQDPWMIARDIFFERFPFEQTDQIDRGLLERALEKG</sequence>
<dbReference type="Proteomes" id="UP000001302">
    <property type="component" value="Chromosome"/>
</dbReference>
<protein>
    <recommendedName>
        <fullName evidence="1">HTH cro/C1-type domain-containing protein</fullName>
    </recommendedName>
</protein>
<dbReference type="KEGG" id="pbr:PB2503_12539"/>
<reference evidence="2 3" key="2">
    <citation type="journal article" date="2011" name="J. Bacteriol.">
        <title>Complete genome sequence of strain HTCC2503T of Parvularcula bermudensis, the type species of the order "Parvularculales" in the class Alphaproteobacteria.</title>
        <authorList>
            <person name="Oh H.M."/>
            <person name="Kang I."/>
            <person name="Vergin K.L."/>
            <person name="Kang D."/>
            <person name="Rhee K.H."/>
            <person name="Giovannoni S.J."/>
            <person name="Cho J.C."/>
        </authorList>
    </citation>
    <scope>NUCLEOTIDE SEQUENCE [LARGE SCALE GENOMIC DNA]</scope>
    <source>
        <strain evidence="3">ATCC BAA-594 / HTCC2503 / KCTC 12087</strain>
    </source>
</reference>
<dbReference type="InterPro" id="IPR010982">
    <property type="entry name" value="Lambda_DNA-bd_dom_sf"/>
</dbReference>
<name>E0TFI8_PARBH</name>
<dbReference type="HOGENOM" id="CLU_557373_0_0_5"/>
<keyword evidence="3" id="KW-1185">Reference proteome</keyword>
<reference evidence="3" key="1">
    <citation type="submission" date="2010-08" db="EMBL/GenBank/DDBJ databases">
        <title>Genome sequence of Parvularcula bermudensis HTCC2503.</title>
        <authorList>
            <person name="Kang D.-M."/>
            <person name="Oh H.-M."/>
            <person name="Cho J.-C."/>
        </authorList>
    </citation>
    <scope>NUCLEOTIDE SEQUENCE [LARGE SCALE GENOMIC DNA]</scope>
    <source>
        <strain evidence="3">ATCC BAA-594 / HTCC2503 / KCTC 12087</strain>
    </source>
</reference>
<dbReference type="EMBL" id="CP002156">
    <property type="protein sequence ID" value="ADM10548.1"/>
    <property type="molecule type" value="Genomic_DNA"/>
</dbReference>
<dbReference type="SUPFAM" id="SSF47413">
    <property type="entry name" value="lambda repressor-like DNA-binding domains"/>
    <property type="match status" value="1"/>
</dbReference>